<organism evidence="1 2">
    <name type="scientific">Robbsia betulipollinis</name>
    <dbReference type="NCBI Taxonomy" id="2981849"/>
    <lineage>
        <taxon>Bacteria</taxon>
        <taxon>Pseudomonadati</taxon>
        <taxon>Pseudomonadota</taxon>
        <taxon>Betaproteobacteria</taxon>
        <taxon>Burkholderiales</taxon>
        <taxon>Burkholderiaceae</taxon>
        <taxon>Robbsia</taxon>
    </lineage>
</organism>
<keyword evidence="2" id="KW-1185">Reference proteome</keyword>
<evidence type="ECO:0000313" key="2">
    <source>
        <dbReference type="Proteomes" id="UP001082899"/>
    </source>
</evidence>
<comment type="caution">
    <text evidence="1">The sequence shown here is derived from an EMBL/GenBank/DDBJ whole genome shotgun (WGS) entry which is preliminary data.</text>
</comment>
<proteinExistence type="predicted"/>
<gene>
    <name evidence="1" type="ORF">OVY01_14695</name>
</gene>
<protein>
    <submittedName>
        <fullName evidence="1">Uncharacterized protein</fullName>
    </submittedName>
</protein>
<sequence length="150" mass="17721">MDHQLIALYELKRQSFLIGYIQNPDKFSHALAFAYLNRIEPIFHEGIMKEKYDADPFEEVYFVKANFMDEVYRFLDERNLAGDYDAIGFYKLEEKFGGYKANRIELIYTLEYARIDGRFSAEVWNAVVRDAPSEANHLKSIFSPKDVYFD</sequence>
<dbReference type="Proteomes" id="UP001082899">
    <property type="component" value="Unassembled WGS sequence"/>
</dbReference>
<reference evidence="1" key="1">
    <citation type="submission" date="2022-11" db="EMBL/GenBank/DDBJ databases">
        <title>Robbsia betulipollinis sp. nov., isolated from pollen of birch (Betula pendula).</title>
        <authorList>
            <person name="Shi H."/>
            <person name="Ambika Manirajan B."/>
            <person name="Ratering S."/>
            <person name="Geissler-Plaum R."/>
            <person name="Schnell S."/>
        </authorList>
    </citation>
    <scope>NUCLEOTIDE SEQUENCE</scope>
    <source>
        <strain evidence="1">Bb-Pol-6</strain>
    </source>
</reference>
<accession>A0ABT3ZPH4</accession>
<dbReference type="EMBL" id="JAPMXC010000004">
    <property type="protein sequence ID" value="MCY0388451.1"/>
    <property type="molecule type" value="Genomic_DNA"/>
</dbReference>
<evidence type="ECO:0000313" key="1">
    <source>
        <dbReference type="EMBL" id="MCY0388451.1"/>
    </source>
</evidence>
<name>A0ABT3ZPH4_9BURK</name>
<dbReference type="RefSeq" id="WP_267848341.1">
    <property type="nucleotide sequence ID" value="NZ_JAPMXC010000004.1"/>
</dbReference>